<evidence type="ECO:0000313" key="2">
    <source>
        <dbReference type="EMBL" id="RYR69412.1"/>
    </source>
</evidence>
<feature type="domain" description="Poly(A) polymerase nucleotidyltransferase" evidence="1">
    <location>
        <begin position="38"/>
        <end position="139"/>
    </location>
</feature>
<dbReference type="Pfam" id="PF20750">
    <property type="entry name" value="PAP_NTPase"/>
    <property type="match status" value="1"/>
</dbReference>
<dbReference type="STRING" id="3818.A0A445E1Q9"/>
<dbReference type="GO" id="GO:0005634">
    <property type="term" value="C:nucleus"/>
    <property type="evidence" value="ECO:0007669"/>
    <property type="project" value="TreeGrafter"/>
</dbReference>
<dbReference type="Gene3D" id="3.30.460.10">
    <property type="entry name" value="Beta Polymerase, domain 2"/>
    <property type="match status" value="1"/>
</dbReference>
<organism evidence="2 3">
    <name type="scientific">Arachis hypogaea</name>
    <name type="common">Peanut</name>
    <dbReference type="NCBI Taxonomy" id="3818"/>
    <lineage>
        <taxon>Eukaryota</taxon>
        <taxon>Viridiplantae</taxon>
        <taxon>Streptophyta</taxon>
        <taxon>Embryophyta</taxon>
        <taxon>Tracheophyta</taxon>
        <taxon>Spermatophyta</taxon>
        <taxon>Magnoliopsida</taxon>
        <taxon>eudicotyledons</taxon>
        <taxon>Gunneridae</taxon>
        <taxon>Pentapetalae</taxon>
        <taxon>rosids</taxon>
        <taxon>fabids</taxon>
        <taxon>Fabales</taxon>
        <taxon>Fabaceae</taxon>
        <taxon>Papilionoideae</taxon>
        <taxon>50 kb inversion clade</taxon>
        <taxon>dalbergioids sensu lato</taxon>
        <taxon>Dalbergieae</taxon>
        <taxon>Pterocarpus clade</taxon>
        <taxon>Arachis</taxon>
    </lineage>
</organism>
<accession>A0A445E1Q9</accession>
<dbReference type="CDD" id="cd05402">
    <property type="entry name" value="NT_PAP_TUTase"/>
    <property type="match status" value="1"/>
</dbReference>
<dbReference type="PANTHER" id="PTHR10682">
    <property type="entry name" value="POLY A POLYMERASE"/>
    <property type="match status" value="1"/>
</dbReference>
<proteinExistence type="predicted"/>
<gene>
    <name evidence="2" type="ORF">Ahy_A03g015958</name>
</gene>
<dbReference type="InterPro" id="IPR048840">
    <property type="entry name" value="PolA_pol_NTPase"/>
</dbReference>
<evidence type="ECO:0000313" key="3">
    <source>
        <dbReference type="Proteomes" id="UP000289738"/>
    </source>
</evidence>
<dbReference type="EMBL" id="SDMP01000003">
    <property type="protein sequence ID" value="RYR69412.1"/>
    <property type="molecule type" value="Genomic_DNA"/>
</dbReference>
<dbReference type="InterPro" id="IPR043519">
    <property type="entry name" value="NT_sf"/>
</dbReference>
<evidence type="ECO:0000259" key="1">
    <source>
        <dbReference type="Pfam" id="PF20750"/>
    </source>
</evidence>
<comment type="caution">
    <text evidence="2">The sequence shown here is derived from an EMBL/GenBank/DDBJ whole genome shotgun (WGS) entry which is preliminary data.</text>
</comment>
<protein>
    <recommendedName>
        <fullName evidence="1">Poly(A) polymerase nucleotidyltransferase domain-containing protein</fullName>
    </recommendedName>
</protein>
<dbReference type="SUPFAM" id="SSF81301">
    <property type="entry name" value="Nucleotidyltransferase"/>
    <property type="match status" value="1"/>
</dbReference>
<dbReference type="GO" id="GO:1990817">
    <property type="term" value="F:poly(A) RNA polymerase activity"/>
    <property type="evidence" value="ECO:0007669"/>
    <property type="project" value="TreeGrafter"/>
</dbReference>
<name>A0A445E1Q9_ARAHY</name>
<dbReference type="AlphaFoldDB" id="A0A445E1Q9"/>
<dbReference type="PANTHER" id="PTHR10682:SF33">
    <property type="entry name" value="NUCLEAR POLY(A) POLYMERASE 3"/>
    <property type="match status" value="1"/>
</dbReference>
<keyword evidence="3" id="KW-1185">Reference proteome</keyword>
<dbReference type="Proteomes" id="UP000289738">
    <property type="component" value="Chromosome A03"/>
</dbReference>
<reference evidence="2 3" key="1">
    <citation type="submission" date="2019-01" db="EMBL/GenBank/DDBJ databases">
        <title>Sequencing of cultivated peanut Arachis hypogaea provides insights into genome evolution and oil improvement.</title>
        <authorList>
            <person name="Chen X."/>
        </authorList>
    </citation>
    <scope>NUCLEOTIDE SEQUENCE [LARGE SCALE GENOMIC DNA]</scope>
    <source>
        <strain evidence="3">cv. Fuhuasheng</strain>
        <tissue evidence="2">Leaves</tissue>
    </source>
</reference>
<sequence length="140" mass="15993">MVDEGLVPSVEEEERRKNTIQKLKQIVSLYNGDYQSIKLRLHLSYGLGVHSGDSDIEALCVAPYFATLSKDFFVVLHDMLKSRPKVSELYYVKSAKVPLMRFKVDGIYIDVSYACLRVLYVPESVDILYLFFLGNIDDTS</sequence>